<evidence type="ECO:0000256" key="1">
    <source>
        <dbReference type="ARBA" id="ARBA00001913"/>
    </source>
</evidence>
<name>A0ABX9XAL2_9FLAO</name>
<reference evidence="8 9" key="1">
    <citation type="submission" date="2018-11" db="EMBL/GenBank/DDBJ databases">
        <title>Proposal to divide the Flavobacteriaceae and reorganize its genera based on Amino Acid Identity values calculated from whole genome sequences.</title>
        <authorList>
            <person name="Nicholson A.C."/>
            <person name="Gulvik C.A."/>
            <person name="Whitney A.M."/>
            <person name="Humrighouse B.W."/>
            <person name="Bell M."/>
            <person name="Holmes B."/>
            <person name="Steigerwalt A."/>
            <person name="Villarma A."/>
            <person name="Sheth M."/>
            <person name="Batra D."/>
            <person name="Pryor J."/>
            <person name="Bernardet J.-F."/>
            <person name="Hugo C."/>
            <person name="Kampfer P."/>
            <person name="Newman J."/>
            <person name="Mcquiston J.R."/>
        </authorList>
    </citation>
    <scope>NUCLEOTIDE SEQUENCE [LARGE SCALE GENOMIC DNA]</scope>
    <source>
        <strain evidence="8 9">G0235</strain>
    </source>
</reference>
<evidence type="ECO:0000256" key="3">
    <source>
        <dbReference type="ARBA" id="ARBA00022723"/>
    </source>
</evidence>
<dbReference type="InterPro" id="IPR006047">
    <property type="entry name" value="GH13_cat_dom"/>
</dbReference>
<evidence type="ECO:0000313" key="9">
    <source>
        <dbReference type="Proteomes" id="UP000281899"/>
    </source>
</evidence>
<dbReference type="InterPro" id="IPR013776">
    <property type="entry name" value="A-amylase_thermo"/>
</dbReference>
<dbReference type="EC" id="3.2.1.1" evidence="8"/>
<dbReference type="SUPFAM" id="SSF51445">
    <property type="entry name" value="(Trans)glycosidases"/>
    <property type="match status" value="1"/>
</dbReference>
<keyword evidence="9" id="KW-1185">Reference proteome</keyword>
<evidence type="ECO:0000256" key="2">
    <source>
        <dbReference type="ARBA" id="ARBA00008061"/>
    </source>
</evidence>
<protein>
    <submittedName>
        <fullName evidence="8">Alpha-amylase</fullName>
        <ecNumber evidence="8">3.2.1.1</ecNumber>
    </submittedName>
</protein>
<comment type="similarity">
    <text evidence="2">Belongs to the glycosyl hydrolase 13 family.</text>
</comment>
<evidence type="ECO:0000259" key="7">
    <source>
        <dbReference type="SMART" id="SM00642"/>
    </source>
</evidence>
<keyword evidence="4 8" id="KW-0378">Hydrolase</keyword>
<dbReference type="RefSeq" id="WP_062670017.1">
    <property type="nucleotide sequence ID" value="NZ_JAKYXD010000001.1"/>
</dbReference>
<accession>A0ABX9XAL2</accession>
<keyword evidence="5" id="KW-0119">Carbohydrate metabolism</keyword>
<dbReference type="Gene3D" id="2.40.30.140">
    <property type="match status" value="1"/>
</dbReference>
<dbReference type="Pfam" id="PF00128">
    <property type="entry name" value="Alpha-amylase"/>
    <property type="match status" value="1"/>
</dbReference>
<evidence type="ECO:0000313" key="8">
    <source>
        <dbReference type="EMBL" id="ROH94253.1"/>
    </source>
</evidence>
<dbReference type="GeneID" id="301712436"/>
<evidence type="ECO:0000256" key="5">
    <source>
        <dbReference type="ARBA" id="ARBA00023277"/>
    </source>
</evidence>
<dbReference type="Gene3D" id="2.60.40.1180">
    <property type="entry name" value="Golgi alpha-mannosidase II"/>
    <property type="match status" value="1"/>
</dbReference>
<keyword evidence="3" id="KW-0479">Metal-binding</keyword>
<organism evidence="8 9">
    <name type="scientific">Chryseobacterium cucumeris</name>
    <dbReference type="NCBI Taxonomy" id="1813611"/>
    <lineage>
        <taxon>Bacteria</taxon>
        <taxon>Pseudomonadati</taxon>
        <taxon>Bacteroidota</taxon>
        <taxon>Flavobacteriia</taxon>
        <taxon>Flavobacteriales</taxon>
        <taxon>Weeksellaceae</taxon>
        <taxon>Chryseobacterium group</taxon>
        <taxon>Chryseobacterium</taxon>
    </lineage>
</organism>
<comment type="cofactor">
    <cofactor evidence="1">
        <name>Ca(2+)</name>
        <dbReference type="ChEBI" id="CHEBI:29108"/>
    </cofactor>
</comment>
<dbReference type="CDD" id="cd11318">
    <property type="entry name" value="AmyAc_bac_fung_AmyA"/>
    <property type="match status" value="1"/>
</dbReference>
<dbReference type="NCBIfam" id="NF006969">
    <property type="entry name" value="PRK09441.1-2"/>
    <property type="match status" value="1"/>
</dbReference>
<dbReference type="Gene3D" id="3.20.20.80">
    <property type="entry name" value="Glycosidases"/>
    <property type="match status" value="1"/>
</dbReference>
<dbReference type="EMBL" id="RJTW01000004">
    <property type="protein sequence ID" value="ROH94253.1"/>
    <property type="molecule type" value="Genomic_DNA"/>
</dbReference>
<dbReference type="PANTHER" id="PTHR43447">
    <property type="entry name" value="ALPHA-AMYLASE"/>
    <property type="match status" value="1"/>
</dbReference>
<dbReference type="NCBIfam" id="NF006968">
    <property type="entry name" value="PRK09441.1-1"/>
    <property type="match status" value="1"/>
</dbReference>
<dbReference type="PIRSF" id="PIRSF001021">
    <property type="entry name" value="Alph-amls_thrmst"/>
    <property type="match status" value="1"/>
</dbReference>
<feature type="domain" description="Glycosyl hydrolase family 13 catalytic" evidence="7">
    <location>
        <begin position="3"/>
        <end position="399"/>
    </location>
</feature>
<keyword evidence="6 8" id="KW-0326">Glycosidase</keyword>
<gene>
    <name evidence="8" type="ORF">EGI15_07110</name>
</gene>
<comment type="caution">
    <text evidence="8">The sequence shown here is derived from an EMBL/GenBank/DDBJ whole genome shotgun (WGS) entry which is preliminary data.</text>
</comment>
<dbReference type="SUPFAM" id="SSF51011">
    <property type="entry name" value="Glycosyl hydrolase domain"/>
    <property type="match status" value="1"/>
</dbReference>
<sequence length="492" mass="57448">MNGVIIQFFHWYHPGNLWNEFAEKAEYLKDLGFTAVWFPPANKCSLNMEGRGYDVYDLYDLGEFDQKGSIPTRYGTKAEYLMAIEKAHEVGMSVYADIVLNHRMGGDEEEKIMVHQLSEENRNERISENMEVSAYTKFTFPGRKGVYSNFIWDHHCFSGIDYVIREGEEMKGVFKIHNEYGEEWTDAVSHQFGNYDYLMGADIEYRNPYVVEEMKKWIRWYMETTKVDGIRLDALKHISSNFLKDWVSYIKTEVNPECFVLGEFWKDEAEKIEYFSDKMSDLISCFDTPLHYNFFKASQDGKDYDMSRILKGSFLEKKPVFSVSFVENHDTQQLQALESAVKDWFKPLAYAIILLTDEAYPCIFYPDLFGADYIDIKDEQEVHIIMPKVEELPGLLEARKLFAYGKQTDYFDHPNCVAFVRKGDEKHADCIVIMSNSEEGYKEIELGKEHADSVYTDFLKNRHEEIYTDKDGKAVFTVNSSSVSIWVKKQTP</sequence>
<proteinExistence type="inferred from homology"/>
<dbReference type="Proteomes" id="UP000281899">
    <property type="component" value="Unassembled WGS sequence"/>
</dbReference>
<evidence type="ECO:0000256" key="4">
    <source>
        <dbReference type="ARBA" id="ARBA00022801"/>
    </source>
</evidence>
<dbReference type="SMART" id="SM00642">
    <property type="entry name" value="Aamy"/>
    <property type="match status" value="1"/>
</dbReference>
<evidence type="ECO:0000256" key="6">
    <source>
        <dbReference type="ARBA" id="ARBA00023295"/>
    </source>
</evidence>
<dbReference type="InterPro" id="IPR013780">
    <property type="entry name" value="Glyco_hydro_b"/>
</dbReference>
<dbReference type="InterPro" id="IPR017853">
    <property type="entry name" value="GH"/>
</dbReference>
<dbReference type="GO" id="GO:0004556">
    <property type="term" value="F:alpha-amylase activity"/>
    <property type="evidence" value="ECO:0007669"/>
    <property type="project" value="UniProtKB-EC"/>
</dbReference>